<proteinExistence type="predicted"/>
<gene>
    <name evidence="3" type="ORF">OLUC0939_LOCUS4252</name>
</gene>
<dbReference type="EMBL" id="HBDX01004944">
    <property type="protein sequence ID" value="CAD8223528.1"/>
    <property type="molecule type" value="Transcribed_RNA"/>
</dbReference>
<feature type="domain" description="EF-hand" evidence="2">
    <location>
        <begin position="1"/>
        <end position="31"/>
    </location>
</feature>
<protein>
    <recommendedName>
        <fullName evidence="2">EF-hand domain-containing protein</fullName>
    </recommendedName>
</protein>
<dbReference type="InterPro" id="IPR018247">
    <property type="entry name" value="EF_Hand_1_Ca_BS"/>
</dbReference>
<keyword evidence="1" id="KW-0472">Membrane</keyword>
<sequence>MDEIWQYIDGDGDGVLSEIEFQHASYKMHTHELYVDPIIVYPSRSIKHRYGFKVSKSVRSDSSACVGDAVSYDGPSASLGSCELTSEKEPVEIKLWGNGIVGTPSTTTIYSLGASKNGDTTYVASARVSPYTWLTYCAVIKFRVIKKDGQCSIVVDRAHKMWPSLVSSKCDITPPIYDRWSSFTVRDVATSATNGFAGMKSSMFKSCAASCENAILLRHNKTVPYNTSEWRNYYESLVKRNMEPTTHVDCSHREDMVVLGGEEDTLAMPMVLSSMARKQWLLDLDSARRKQSTSENVTKLLGTMHSNFAISSDLWLPDIVHVFDKIPKPESASGPSKEDEIHVVDNDLGNSFSNFARIEVNRLQLEHKRIGEKTFTDDTAAVVKGAILFPQHLTGGSPNCGLFEAMIRVYDVEEDGEPDVYLTEEDGSFEMALTHGKTFRIEAFYEGHTICYAGSQPQDATSPNGYHFEGGQQACVKTTHTLARVGDGNFLYFTDITRGNIDLGLYAGECEERYTGEDVKFRVTPVNGCHKPVIVSETDINARWRRLLVEDILPEGQQVGDNARVWKFAAMDYSITLASGSDISRVTEKACPDDACPDYWDGCQVEPDDMRQFFRNRNSLERLALMRDEFAWNSIRYKYHGYICAQIMDIPRIKTDNGLKRETCVGNSTSGMLTEKHLLGSSDHDTISVAADKSLRVKVFELHDLAPNVAKAKLAECRKFPNTQSRTGNTKFSVRQTVTNEEDNVCHPNRGGGPLCDFEVNISTADVGKLIFPTEEDTDQETTQMVIAAGYPNLANPYRREVRITVTRDDTPLDGGLGRSLQATMTRVLIPLGSKPRGGFDTGDDTLWATVPIDGLVYTVVHDPPGGNSVAELQSGSEITIQWEIASARSVKVGRSIELNLGFAGKTTFDLGFNAGYTAEAATKSSVLTLKTEKDFGHKESGPHFTAKATSEEVWETTVTMDRHIRSSDDEGTPGRPGDVILGGGIELVYKVSDTLDVGTADDCLTTGVGITWLPRRPTSYVFNVFSIESQVLPNLYFLYTVAKSGENTAKTPSDRIVKDGSGMRYECASSPCSNSEMNQHWASYILRRIHTWKRTLLWSSPEVYWMPKGASYEKNYKAYDRINEPYIDSRSLFERRMSSALAKRDSKRDPTILRVAFELSKMWYEQSLLSVGDSGMLRSKPHIPALFLTAGLEIPRLAPFLENSRAASFASIAYPRSSKGAWSFDEVVNDQTNIGMYSFGMNEVAARDLDAQVKKCDGVLCETSGEFDAAPHDVLYGGSLNAMGETGDLRATDPSRLMASLTGTPGPTGMLQKDAVASGGEEETIYLTFGGGGHALEFSFSAKESINRDAFAYSLDFDASAENTNNMKFSGSPIPTIEFNRATDIARTLSTDRIFAWNKYGTMTTVYSLADPDYGDKFVLKVGSDARFGTPLFMTMGGRSMCPGELTTMWRESGNIIESARPSSFGTLPLNPGERAVHEITIQNESPYREARPLYLRIVDGHSESLRSLVRAALNIIKDDESASAQHVARVVENTAANSVASASPFVATVIEKVEEAAGSGNATALSVMQVVVAEVESVSKSAMMPLQDVEITVNGKKVVPIAEWLPLKHVIGDALESQRTVHKTVFNLGFKPTETSHPIIEHIQVEIGSLCEMQISYDGAGLYRDPIAVKAQLENMRWESKCPSVTFSKSTVIDSEITRANATAPPLRLVVVNPDSGNLWDSSASRLEKVVVQYRPLSGGEWITAKEDHVEYKDDSYKKNLICQHSRTSGCMWDWDLNNKYDKLLSGYKDGAYEVRVKNFCSGGGAFAATEVHEYVGDKTLLLFTDTKNPLVEQHVSSPAARTVTIVYAEEIDCADPPTFEVAQTHDESCVAVAGDGTVSAAIIRESYEQTCLNTGVQGKWMMQYPNNEDAPNPGLYRVTVRDIRDKAGNPFVGDLTINYVVGDVVDDCDILKASKDDLTPLIGLGNFADVQGNTIWGAYSKNIDCRSQRVTITKSFDQSCRSTSTEIGTTNFTLACVNVGGTGQWIMKYPEDLESGVYTVRVQGVKDRTGHEASSFIRKFTTLHNSDGTLNECDDASASFAIGLGRMRRRRLAPSASATKTSTNLILSDLAIVVFAICALVMIIKKRIALPADESELREREAFDKVDIPRYGSSL</sequence>
<feature type="transmembrane region" description="Helical" evidence="1">
    <location>
        <begin position="2108"/>
        <end position="2127"/>
    </location>
</feature>
<keyword evidence="1" id="KW-1133">Transmembrane helix</keyword>
<dbReference type="InterPro" id="IPR002048">
    <property type="entry name" value="EF_hand_dom"/>
</dbReference>
<evidence type="ECO:0000259" key="2">
    <source>
        <dbReference type="PROSITE" id="PS50222"/>
    </source>
</evidence>
<accession>A0A7R9T3A6</accession>
<dbReference type="GO" id="GO:0005509">
    <property type="term" value="F:calcium ion binding"/>
    <property type="evidence" value="ECO:0007669"/>
    <property type="project" value="InterPro"/>
</dbReference>
<reference evidence="3" key="1">
    <citation type="submission" date="2021-01" db="EMBL/GenBank/DDBJ databases">
        <authorList>
            <person name="Corre E."/>
            <person name="Pelletier E."/>
            <person name="Niang G."/>
            <person name="Scheremetjew M."/>
            <person name="Finn R."/>
            <person name="Kale V."/>
            <person name="Holt S."/>
            <person name="Cochrane G."/>
            <person name="Meng A."/>
            <person name="Brown T."/>
            <person name="Cohen L."/>
        </authorList>
    </citation>
    <scope>NUCLEOTIDE SEQUENCE</scope>
    <source>
        <strain evidence="3">Clade-A-BCC118000</strain>
    </source>
</reference>
<keyword evidence="1" id="KW-0812">Transmembrane</keyword>
<organism evidence="3">
    <name type="scientific">Ostreococcus sp. 'lucimarinus'</name>
    <dbReference type="NCBI Taxonomy" id="242159"/>
    <lineage>
        <taxon>Eukaryota</taxon>
        <taxon>Viridiplantae</taxon>
        <taxon>Chlorophyta</taxon>
        <taxon>Mamiellophyceae</taxon>
        <taxon>Mamiellales</taxon>
        <taxon>Bathycoccaceae</taxon>
        <taxon>Ostreococcus</taxon>
    </lineage>
</organism>
<evidence type="ECO:0000256" key="1">
    <source>
        <dbReference type="SAM" id="Phobius"/>
    </source>
</evidence>
<dbReference type="PROSITE" id="PS50222">
    <property type="entry name" value="EF_HAND_2"/>
    <property type="match status" value="1"/>
</dbReference>
<dbReference type="PROSITE" id="PS00018">
    <property type="entry name" value="EF_HAND_1"/>
    <property type="match status" value="1"/>
</dbReference>
<evidence type="ECO:0000313" key="3">
    <source>
        <dbReference type="EMBL" id="CAD8223528.1"/>
    </source>
</evidence>
<name>A0A7R9T3A6_9CHLO</name>